<evidence type="ECO:0000256" key="8">
    <source>
        <dbReference type="HAMAP-Rule" id="MF_00265"/>
    </source>
</evidence>
<dbReference type="CDD" id="cd18731">
    <property type="entry name" value="PIN_NgFitB-like"/>
    <property type="match status" value="1"/>
</dbReference>
<comment type="similarity">
    <text evidence="7 8">Belongs to the PINc/VapC protein family.</text>
</comment>
<dbReference type="EMBL" id="DXBY01000174">
    <property type="protein sequence ID" value="HIZ36186.1"/>
    <property type="molecule type" value="Genomic_DNA"/>
</dbReference>
<dbReference type="GO" id="GO:0090729">
    <property type="term" value="F:toxin activity"/>
    <property type="evidence" value="ECO:0007669"/>
    <property type="project" value="UniProtKB-KW"/>
</dbReference>
<dbReference type="SUPFAM" id="SSF88723">
    <property type="entry name" value="PIN domain-like"/>
    <property type="match status" value="1"/>
</dbReference>
<name>A0A9D2J4D1_9MICO</name>
<evidence type="ECO:0000313" key="11">
    <source>
        <dbReference type="Proteomes" id="UP000824037"/>
    </source>
</evidence>
<evidence type="ECO:0000256" key="7">
    <source>
        <dbReference type="ARBA" id="ARBA00038093"/>
    </source>
</evidence>
<evidence type="ECO:0000256" key="5">
    <source>
        <dbReference type="ARBA" id="ARBA00022801"/>
    </source>
</evidence>
<reference evidence="10" key="1">
    <citation type="journal article" date="2021" name="PeerJ">
        <title>Extensive microbial diversity within the chicken gut microbiome revealed by metagenomics and culture.</title>
        <authorList>
            <person name="Gilroy R."/>
            <person name="Ravi A."/>
            <person name="Getino M."/>
            <person name="Pursley I."/>
            <person name="Horton D.L."/>
            <person name="Alikhan N.F."/>
            <person name="Baker D."/>
            <person name="Gharbi K."/>
            <person name="Hall N."/>
            <person name="Watson M."/>
            <person name="Adriaenssens E.M."/>
            <person name="Foster-Nyarko E."/>
            <person name="Jarju S."/>
            <person name="Secka A."/>
            <person name="Antonio M."/>
            <person name="Oren A."/>
            <person name="Chaudhuri R.R."/>
            <person name="La Ragione R."/>
            <person name="Hildebrand F."/>
            <person name="Pallen M.J."/>
        </authorList>
    </citation>
    <scope>NUCLEOTIDE SEQUENCE</scope>
    <source>
        <strain evidence="10">ChiGjej4B4-7305</strain>
    </source>
</reference>
<evidence type="ECO:0000256" key="3">
    <source>
        <dbReference type="ARBA" id="ARBA00022722"/>
    </source>
</evidence>
<dbReference type="HAMAP" id="MF_00265">
    <property type="entry name" value="VapC_Nob1"/>
    <property type="match status" value="1"/>
</dbReference>
<feature type="domain" description="PIN" evidence="9">
    <location>
        <begin position="2"/>
        <end position="123"/>
    </location>
</feature>
<dbReference type="GO" id="GO:0004540">
    <property type="term" value="F:RNA nuclease activity"/>
    <property type="evidence" value="ECO:0007669"/>
    <property type="project" value="InterPro"/>
</dbReference>
<dbReference type="GO" id="GO:0000287">
    <property type="term" value="F:magnesium ion binding"/>
    <property type="evidence" value="ECO:0007669"/>
    <property type="project" value="UniProtKB-UniRule"/>
</dbReference>
<evidence type="ECO:0000256" key="1">
    <source>
        <dbReference type="ARBA" id="ARBA00001946"/>
    </source>
</evidence>
<protein>
    <recommendedName>
        <fullName evidence="8">Ribonuclease VapC</fullName>
        <shortName evidence="8">RNase VapC</shortName>
        <ecNumber evidence="8">3.1.-.-</ecNumber>
    </recommendedName>
    <alternativeName>
        <fullName evidence="8">Toxin VapC</fullName>
    </alternativeName>
</protein>
<evidence type="ECO:0000259" key="9">
    <source>
        <dbReference type="Pfam" id="PF01850"/>
    </source>
</evidence>
<keyword evidence="8" id="KW-0800">Toxin</keyword>
<comment type="caution">
    <text evidence="10">The sequence shown here is derived from an EMBL/GenBank/DDBJ whole genome shotgun (WGS) entry which is preliminary data.</text>
</comment>
<dbReference type="InterPro" id="IPR002716">
    <property type="entry name" value="PIN_dom"/>
</dbReference>
<gene>
    <name evidence="8" type="primary">vapC</name>
    <name evidence="10" type="ORF">H9815_10435</name>
</gene>
<dbReference type="PANTHER" id="PTHR33653">
    <property type="entry name" value="RIBONUCLEASE VAPC2"/>
    <property type="match status" value="1"/>
</dbReference>
<keyword evidence="3 8" id="KW-0540">Nuclease</keyword>
<dbReference type="AlphaFoldDB" id="A0A9D2J4D1"/>
<organism evidence="10 11">
    <name type="scientific">Candidatus Ruania gallistercoris</name>
    <dbReference type="NCBI Taxonomy" id="2838746"/>
    <lineage>
        <taxon>Bacteria</taxon>
        <taxon>Bacillati</taxon>
        <taxon>Actinomycetota</taxon>
        <taxon>Actinomycetes</taxon>
        <taxon>Micrococcales</taxon>
        <taxon>Ruaniaceae</taxon>
        <taxon>Ruania</taxon>
    </lineage>
</organism>
<keyword evidence="2 8" id="KW-1277">Toxin-antitoxin system</keyword>
<dbReference type="InterPro" id="IPR050556">
    <property type="entry name" value="Type_II_TA_system_RNase"/>
</dbReference>
<dbReference type="PANTHER" id="PTHR33653:SF1">
    <property type="entry name" value="RIBONUCLEASE VAPC2"/>
    <property type="match status" value="1"/>
</dbReference>
<dbReference type="InterPro" id="IPR022907">
    <property type="entry name" value="VapC_family"/>
</dbReference>
<comment type="cofactor">
    <cofactor evidence="1 8">
        <name>Mg(2+)</name>
        <dbReference type="ChEBI" id="CHEBI:18420"/>
    </cofactor>
</comment>
<reference evidence="10" key="2">
    <citation type="submission" date="2021-04" db="EMBL/GenBank/DDBJ databases">
        <authorList>
            <person name="Gilroy R."/>
        </authorList>
    </citation>
    <scope>NUCLEOTIDE SEQUENCE</scope>
    <source>
        <strain evidence="10">ChiGjej4B4-7305</strain>
    </source>
</reference>
<evidence type="ECO:0000256" key="4">
    <source>
        <dbReference type="ARBA" id="ARBA00022723"/>
    </source>
</evidence>
<keyword evidence="5 8" id="KW-0378">Hydrolase</keyword>
<evidence type="ECO:0000313" key="10">
    <source>
        <dbReference type="EMBL" id="HIZ36186.1"/>
    </source>
</evidence>
<dbReference type="InterPro" id="IPR029060">
    <property type="entry name" value="PIN-like_dom_sf"/>
</dbReference>
<sequence length="141" mass="15789">MIVLDANVVSEPMRPEPALQQVVRWLDLQSIETLYLTTITLAEIRFGIASLPVGRRRSTLERRFEEETVTLFSGRILPFDEPASMRFAQLQAESRSCGRALGTMDRLIAAICLAGGFCLATRNVKDFAFAGLQLIDPWEQS</sequence>
<dbReference type="Pfam" id="PF01850">
    <property type="entry name" value="PIN"/>
    <property type="match status" value="1"/>
</dbReference>
<evidence type="ECO:0000256" key="6">
    <source>
        <dbReference type="ARBA" id="ARBA00022842"/>
    </source>
</evidence>
<dbReference type="Gene3D" id="3.40.50.1010">
    <property type="entry name" value="5'-nuclease"/>
    <property type="match status" value="1"/>
</dbReference>
<comment type="function">
    <text evidence="8">Toxic component of a toxin-antitoxin (TA) system. An RNase.</text>
</comment>
<proteinExistence type="inferred from homology"/>
<feature type="binding site" evidence="8">
    <location>
        <position position="105"/>
    </location>
    <ligand>
        <name>Mg(2+)</name>
        <dbReference type="ChEBI" id="CHEBI:18420"/>
    </ligand>
</feature>
<dbReference type="GO" id="GO:0016787">
    <property type="term" value="F:hydrolase activity"/>
    <property type="evidence" value="ECO:0007669"/>
    <property type="project" value="UniProtKB-KW"/>
</dbReference>
<dbReference type="Proteomes" id="UP000824037">
    <property type="component" value="Unassembled WGS sequence"/>
</dbReference>
<feature type="binding site" evidence="8">
    <location>
        <position position="5"/>
    </location>
    <ligand>
        <name>Mg(2+)</name>
        <dbReference type="ChEBI" id="CHEBI:18420"/>
    </ligand>
</feature>
<evidence type="ECO:0000256" key="2">
    <source>
        <dbReference type="ARBA" id="ARBA00022649"/>
    </source>
</evidence>
<accession>A0A9D2J4D1</accession>
<keyword evidence="6 8" id="KW-0460">Magnesium</keyword>
<keyword evidence="4 8" id="KW-0479">Metal-binding</keyword>
<dbReference type="EC" id="3.1.-.-" evidence="8"/>